<dbReference type="InterPro" id="IPR021838">
    <property type="entry name" value="DUF3431"/>
</dbReference>
<dbReference type="AlphaFoldDB" id="A0A6C0IBA8"/>
<protein>
    <submittedName>
        <fullName evidence="1">Uncharacterized protein</fullName>
    </submittedName>
</protein>
<dbReference type="PANTHER" id="PTHR37490:SF1">
    <property type="entry name" value="GLYCOSYLTRANSFERASE 2-LIKE DOMAIN-CONTAINING PROTEIN"/>
    <property type="match status" value="1"/>
</dbReference>
<organism evidence="1">
    <name type="scientific">viral metagenome</name>
    <dbReference type="NCBI Taxonomy" id="1070528"/>
    <lineage>
        <taxon>unclassified sequences</taxon>
        <taxon>metagenomes</taxon>
        <taxon>organismal metagenomes</taxon>
    </lineage>
</organism>
<evidence type="ECO:0000313" key="1">
    <source>
        <dbReference type="EMBL" id="QHT90264.1"/>
    </source>
</evidence>
<name>A0A6C0IBA8_9ZZZZ</name>
<dbReference type="PANTHER" id="PTHR37490">
    <property type="entry name" value="EXPRESSED PROTEIN"/>
    <property type="match status" value="1"/>
</dbReference>
<proteinExistence type="predicted"/>
<accession>A0A6C0IBA8</accession>
<dbReference type="EMBL" id="MN740153">
    <property type="protein sequence ID" value="QHT90264.1"/>
    <property type="molecule type" value="Genomic_DNA"/>
</dbReference>
<sequence length="230" mass="27670">MRSFEIVISRYNEPLEWTLTAPFCFYKYIVYNKGSNDHFEQNQVSKIIQLDNVGKDIHTYLYHIIQNYDSLSEIVMFLPASMSVFYKSEKAISLLETTAKRNFEYAIFLGQQTESVKTYFEKFELDCWKSTTKENQADKDYSLLPCPIRPYGKWYEHHFPNKLTHWWSYNNVFSVDRRDILQHPKEYYMNLIQGVSTVDDTEEAHYIERSWEAVFGPFTYTQPMYQRMNY</sequence>
<dbReference type="Pfam" id="PF11913">
    <property type="entry name" value="DUF3431"/>
    <property type="match status" value="1"/>
</dbReference>
<reference evidence="1" key="1">
    <citation type="journal article" date="2020" name="Nature">
        <title>Giant virus diversity and host interactions through global metagenomics.</title>
        <authorList>
            <person name="Schulz F."/>
            <person name="Roux S."/>
            <person name="Paez-Espino D."/>
            <person name="Jungbluth S."/>
            <person name="Walsh D.A."/>
            <person name="Denef V.J."/>
            <person name="McMahon K.D."/>
            <person name="Konstantinidis K.T."/>
            <person name="Eloe-Fadrosh E.A."/>
            <person name="Kyrpides N.C."/>
            <person name="Woyke T."/>
        </authorList>
    </citation>
    <scope>NUCLEOTIDE SEQUENCE</scope>
    <source>
        <strain evidence="1">GVMAG-M-3300023184-68</strain>
    </source>
</reference>